<reference evidence="9" key="1">
    <citation type="journal article" date="2019" name="Int. J. Syst. Evol. Microbiol.">
        <title>The Global Catalogue of Microorganisms (GCM) 10K type strain sequencing project: providing services to taxonomists for standard genome sequencing and annotation.</title>
        <authorList>
            <consortium name="The Broad Institute Genomics Platform"/>
            <consortium name="The Broad Institute Genome Sequencing Center for Infectious Disease"/>
            <person name="Wu L."/>
            <person name="Ma J."/>
        </authorList>
    </citation>
    <scope>NUCLEOTIDE SEQUENCE [LARGE SCALE GENOMIC DNA]</scope>
    <source>
        <strain evidence="9">JCM 17808</strain>
    </source>
</reference>
<keyword evidence="4" id="KW-0572">Peptidoglycan-anchor</keyword>
<dbReference type="EMBL" id="BAABGL010000004">
    <property type="protein sequence ID" value="GAA4386459.1"/>
    <property type="molecule type" value="Genomic_DNA"/>
</dbReference>
<feature type="compositionally biased region" description="Basic and acidic residues" evidence="5">
    <location>
        <begin position="462"/>
        <end position="476"/>
    </location>
</feature>
<organism evidence="8 9">
    <name type="scientific">Brevibacterium pityocampae</name>
    <dbReference type="NCBI Taxonomy" id="506594"/>
    <lineage>
        <taxon>Bacteria</taxon>
        <taxon>Bacillati</taxon>
        <taxon>Actinomycetota</taxon>
        <taxon>Actinomycetes</taxon>
        <taxon>Micrococcales</taxon>
        <taxon>Brevibacteriaceae</taxon>
        <taxon>Brevibacterium</taxon>
    </lineage>
</organism>
<keyword evidence="6" id="KW-0812">Transmembrane</keyword>
<evidence type="ECO:0000256" key="1">
    <source>
        <dbReference type="ARBA" id="ARBA00022512"/>
    </source>
</evidence>
<feature type="region of interest" description="Disordered" evidence="5">
    <location>
        <begin position="279"/>
        <end position="311"/>
    </location>
</feature>
<accession>A0ABP8J7K7</accession>
<dbReference type="InterPro" id="IPR019931">
    <property type="entry name" value="LPXTG_anchor"/>
</dbReference>
<keyword evidence="1" id="KW-0134">Cell wall</keyword>
<evidence type="ECO:0000313" key="8">
    <source>
        <dbReference type="EMBL" id="GAA4386459.1"/>
    </source>
</evidence>
<comment type="caution">
    <text evidence="8">The sequence shown here is derived from an EMBL/GenBank/DDBJ whole genome shotgun (WGS) entry which is preliminary data.</text>
</comment>
<keyword evidence="6" id="KW-1133">Transmembrane helix</keyword>
<feature type="transmembrane region" description="Helical" evidence="6">
    <location>
        <begin position="540"/>
        <end position="559"/>
    </location>
</feature>
<evidence type="ECO:0000256" key="3">
    <source>
        <dbReference type="ARBA" id="ARBA00022729"/>
    </source>
</evidence>
<keyword evidence="9" id="KW-1185">Reference proteome</keyword>
<dbReference type="PROSITE" id="PS50847">
    <property type="entry name" value="GRAM_POS_ANCHORING"/>
    <property type="match status" value="1"/>
</dbReference>
<dbReference type="Proteomes" id="UP001500642">
    <property type="component" value="Unassembled WGS sequence"/>
</dbReference>
<evidence type="ECO:0000313" key="9">
    <source>
        <dbReference type="Proteomes" id="UP001500642"/>
    </source>
</evidence>
<proteinExistence type="predicted"/>
<feature type="compositionally biased region" description="Low complexity" evidence="5">
    <location>
        <begin position="451"/>
        <end position="461"/>
    </location>
</feature>
<keyword evidence="2" id="KW-0964">Secreted</keyword>
<feature type="domain" description="Gram-positive cocci surface proteins LPxTG" evidence="7">
    <location>
        <begin position="529"/>
        <end position="565"/>
    </location>
</feature>
<evidence type="ECO:0000256" key="6">
    <source>
        <dbReference type="SAM" id="Phobius"/>
    </source>
</evidence>
<sequence>MTRYPAPDLPTPAARRPVRALAPSPPRRPARAMRRVHALVSAALLALLLTTGPALSPDHPPAASAAGLGPTTEADSARALGSTAPEVLGPGRWHRTKEGRTWYGAYRSLEDGFAYCVDAGRATPLPRFFSESTGRAITSPRTAWALHTHSGSERRDVQSVLSALAKLDEQVPHRHVIAPELPADLGPGFRGAAAEFTAISEDAERFAGPYTLHLDIAEFAPGAHSTTVRIRLVSAAGEPVPGIPVDLEASGGLLRETSVTTAAEPVEVALRAIPRLEAYEHAPTQGAAGPGERPADDDSTGEQASAPGDGTLTEVNVTARAHDVPPTSVRFHEAQGQGATRVQNVIAADAPDEIITERSRTARSEPAPSPAPPTHPAPSSPAPTPSAPSSPTPTPSAPTSPTPTPSAPTSPAPTPSAPAPVPEPEPTPEPSEPEPAPSESTPAAPEPEPAPSETSAPTATAPEHEPAPSAEPDHEPTPPAEPGATPSTPAPGAPAPGAPETRSSAPAEPAGGPAPEAPAEPEPAQADELPRTGPTSGSRALLGLSLVLIGTGAGALVIGGRARRK</sequence>
<evidence type="ECO:0000256" key="5">
    <source>
        <dbReference type="SAM" id="MobiDB-lite"/>
    </source>
</evidence>
<dbReference type="RefSeq" id="WP_345030280.1">
    <property type="nucleotide sequence ID" value="NZ_BAABGL010000004.1"/>
</dbReference>
<evidence type="ECO:0000259" key="7">
    <source>
        <dbReference type="PROSITE" id="PS50847"/>
    </source>
</evidence>
<feature type="region of interest" description="Disordered" evidence="5">
    <location>
        <begin position="1"/>
        <end position="30"/>
    </location>
</feature>
<keyword evidence="6" id="KW-0472">Membrane</keyword>
<gene>
    <name evidence="8" type="ORF">GCM10023167_09400</name>
</gene>
<feature type="compositionally biased region" description="Low complexity" evidence="5">
    <location>
        <begin position="12"/>
        <end position="22"/>
    </location>
</feature>
<feature type="compositionally biased region" description="Pro residues" evidence="5">
    <location>
        <begin position="488"/>
        <end position="497"/>
    </location>
</feature>
<evidence type="ECO:0000256" key="4">
    <source>
        <dbReference type="ARBA" id="ARBA00023088"/>
    </source>
</evidence>
<name>A0ABP8J7K7_9MICO</name>
<feature type="compositionally biased region" description="Pro residues" evidence="5">
    <location>
        <begin position="367"/>
        <end position="436"/>
    </location>
</feature>
<feature type="region of interest" description="Disordered" evidence="5">
    <location>
        <begin position="323"/>
        <end position="538"/>
    </location>
</feature>
<feature type="compositionally biased region" description="Low complexity" evidence="5">
    <location>
        <begin position="505"/>
        <end position="514"/>
    </location>
</feature>
<protein>
    <recommendedName>
        <fullName evidence="7">Gram-positive cocci surface proteins LPxTG domain-containing protein</fullName>
    </recommendedName>
</protein>
<keyword evidence="3" id="KW-0732">Signal</keyword>
<evidence type="ECO:0000256" key="2">
    <source>
        <dbReference type="ARBA" id="ARBA00022525"/>
    </source>
</evidence>